<keyword evidence="3" id="KW-0808">Transferase</keyword>
<dbReference type="GO" id="GO:0050462">
    <property type="term" value="F:N-acetylneuraminate synthase activity"/>
    <property type="evidence" value="ECO:0007669"/>
    <property type="project" value="UniProtKB-EC"/>
</dbReference>
<proteinExistence type="predicted"/>
<dbReference type="GO" id="GO:0016051">
    <property type="term" value="P:carbohydrate biosynthetic process"/>
    <property type="evidence" value="ECO:0007669"/>
    <property type="project" value="InterPro"/>
</dbReference>
<dbReference type="Pfam" id="PF08666">
    <property type="entry name" value="SAF"/>
    <property type="match status" value="1"/>
</dbReference>
<dbReference type="PANTHER" id="PTHR42966">
    <property type="entry name" value="N-ACETYLNEURAMINATE SYNTHASE"/>
    <property type="match status" value="1"/>
</dbReference>
<feature type="domain" description="AFP-like" evidence="2">
    <location>
        <begin position="305"/>
        <end position="356"/>
    </location>
</feature>
<dbReference type="InterPro" id="IPR013132">
    <property type="entry name" value="PseI/NeuA/B-like_N"/>
</dbReference>
<evidence type="ECO:0000313" key="4">
    <source>
        <dbReference type="Proteomes" id="UP001155027"/>
    </source>
</evidence>
<dbReference type="InterPro" id="IPR051690">
    <property type="entry name" value="PseI-like"/>
</dbReference>
<dbReference type="GO" id="GO:0047444">
    <property type="term" value="F:N-acylneuraminate-9-phosphate synthase activity"/>
    <property type="evidence" value="ECO:0007669"/>
    <property type="project" value="TreeGrafter"/>
</dbReference>
<feature type="region of interest" description="Disordered" evidence="1">
    <location>
        <begin position="312"/>
        <end position="336"/>
    </location>
</feature>
<gene>
    <name evidence="3" type="ORF">GGP71_001263</name>
</gene>
<dbReference type="InterPro" id="IPR036732">
    <property type="entry name" value="AFP_Neu5c_C_sf"/>
</dbReference>
<name>A0A9X2PV36_9BACT</name>
<dbReference type="PROSITE" id="PS50844">
    <property type="entry name" value="AFP_LIKE"/>
    <property type="match status" value="1"/>
</dbReference>
<accession>A0A9X2PV36</accession>
<dbReference type="Proteomes" id="UP001155027">
    <property type="component" value="Unassembled WGS sequence"/>
</dbReference>
<dbReference type="Gene3D" id="3.20.20.70">
    <property type="entry name" value="Aldolase class I"/>
    <property type="match status" value="1"/>
</dbReference>
<dbReference type="RefSeq" id="WP_259079824.1">
    <property type="nucleotide sequence ID" value="NZ_JANUAU010000003.1"/>
</dbReference>
<dbReference type="InterPro" id="IPR013785">
    <property type="entry name" value="Aldolase_TIM"/>
</dbReference>
<dbReference type="EC" id="2.5.1.56" evidence="3"/>
<dbReference type="InterPro" id="IPR013974">
    <property type="entry name" value="SAF"/>
</dbReference>
<dbReference type="InterPro" id="IPR006190">
    <property type="entry name" value="SAF_AFP_Neu5Ac"/>
</dbReference>
<evidence type="ECO:0000313" key="3">
    <source>
        <dbReference type="EMBL" id="MCS3677347.1"/>
    </source>
</evidence>
<dbReference type="PANTHER" id="PTHR42966:SF1">
    <property type="entry name" value="SIALIC ACID SYNTHASE"/>
    <property type="match status" value="1"/>
</dbReference>
<evidence type="ECO:0000259" key="2">
    <source>
        <dbReference type="PROSITE" id="PS50844"/>
    </source>
</evidence>
<dbReference type="SUPFAM" id="SSF51269">
    <property type="entry name" value="AFP III-like domain"/>
    <property type="match status" value="1"/>
</dbReference>
<sequence>MSTYVIAEAGVNHNGSMDLARDLIEVAAEAGVDAIKFQTFRSEELVTGDAPKADYQTETTDAEESQAEMLHRLELSPKQHHTIAEHCAENDLQFLSTPFDAQSARFLVDEFDVPRIKIGSGELTNGPLLLNIARLGRPVILSTGMGTLGEVEQALSVLAYGYVADGDRPTFEDLERAFASTEGQNALDRNVTVLHCVTEYPAPVEATNLKAMDTLREAFDLPVGLSDHTEGIAVPIAAVARGATLIEKHFTLDRSLPGPDHEASLEPDELRDMVQGIRDAEAALGTARKAPTDPEWKNRPVARKSLVATQPIQEGEEFTTENLGVKRPGDGLSPMRYWEHLGKTASRSYTPNEEIK</sequence>
<dbReference type="NCBIfam" id="TIGR03569">
    <property type="entry name" value="NeuB_NnaB"/>
    <property type="match status" value="1"/>
</dbReference>
<dbReference type="CDD" id="cd11615">
    <property type="entry name" value="SAF_NeuB_like"/>
    <property type="match status" value="1"/>
</dbReference>
<reference evidence="3" key="1">
    <citation type="submission" date="2022-08" db="EMBL/GenBank/DDBJ databases">
        <title>Genomic Encyclopedia of Type Strains, Phase V (KMG-V): Genome sequencing to study the core and pangenomes of soil and plant-associated prokaryotes.</title>
        <authorList>
            <person name="Whitman W."/>
        </authorList>
    </citation>
    <scope>NUCLEOTIDE SEQUENCE</scope>
    <source>
        <strain evidence="3">0</strain>
    </source>
</reference>
<evidence type="ECO:0000256" key="1">
    <source>
        <dbReference type="SAM" id="MobiDB-lite"/>
    </source>
</evidence>
<protein>
    <submittedName>
        <fullName evidence="3">N-acetylneuraminate synthase</fullName>
        <ecNumber evidence="3">2.5.1.56</ecNumber>
    </submittedName>
</protein>
<organism evidence="3 4">
    <name type="scientific">Salinibacter ruber</name>
    <dbReference type="NCBI Taxonomy" id="146919"/>
    <lineage>
        <taxon>Bacteria</taxon>
        <taxon>Pseudomonadati</taxon>
        <taxon>Rhodothermota</taxon>
        <taxon>Rhodothermia</taxon>
        <taxon>Rhodothermales</taxon>
        <taxon>Salinibacteraceae</taxon>
        <taxon>Salinibacter</taxon>
    </lineage>
</organism>
<dbReference type="Gene3D" id="3.90.1210.10">
    <property type="entry name" value="Antifreeze-like/N-acetylneuraminic acid synthase C-terminal domain"/>
    <property type="match status" value="1"/>
</dbReference>
<dbReference type="InterPro" id="IPR057736">
    <property type="entry name" value="SAF_PseI/NeuA/NeuB"/>
</dbReference>
<comment type="caution">
    <text evidence="3">The sequence shown here is derived from an EMBL/GenBank/DDBJ whole genome shotgun (WGS) entry which is preliminary data.</text>
</comment>
<dbReference type="EMBL" id="JANUAU010000003">
    <property type="protein sequence ID" value="MCS3677347.1"/>
    <property type="molecule type" value="Genomic_DNA"/>
</dbReference>
<dbReference type="Pfam" id="PF03102">
    <property type="entry name" value="NeuB"/>
    <property type="match status" value="1"/>
</dbReference>
<dbReference type="AlphaFoldDB" id="A0A9X2PV36"/>
<dbReference type="SUPFAM" id="SSF51569">
    <property type="entry name" value="Aldolase"/>
    <property type="match status" value="1"/>
</dbReference>
<dbReference type="InterPro" id="IPR020007">
    <property type="entry name" value="NeuB/NeuA"/>
</dbReference>